<evidence type="ECO:0000313" key="10">
    <source>
        <dbReference type="Proteomes" id="UP000683442"/>
    </source>
</evidence>
<keyword evidence="7 8" id="KW-0472">Membrane</keyword>
<dbReference type="Proteomes" id="UP000683442">
    <property type="component" value="Chromosome"/>
</dbReference>
<feature type="transmembrane region" description="Helical" evidence="8">
    <location>
        <begin position="286"/>
        <end position="309"/>
    </location>
</feature>
<reference evidence="9 10" key="1">
    <citation type="submission" date="2021-06" db="EMBL/GenBank/DDBJ databases">
        <title>Microbial metabolic specificity influences pelagic lipid remineralization.</title>
        <authorList>
            <person name="Behrendt L."/>
            <person name="Hunter J.E."/>
            <person name="Alcolombri U."/>
            <person name="Smriga S."/>
            <person name="Mincer T."/>
            <person name="Lowenstein D.P."/>
            <person name="Peaudecerf F.J."/>
            <person name="Fernandez V.I."/>
            <person name="Fredricks H."/>
            <person name="Almblad H."/>
            <person name="Harrison J.J."/>
            <person name="Stocker R."/>
            <person name="Van Mooy B.A.S."/>
        </authorList>
    </citation>
    <scope>NUCLEOTIDE SEQUENCE [LARGE SCALE GENOMIC DNA]</scope>
    <source>
        <strain evidence="9 10">HP15-B</strain>
    </source>
</reference>
<proteinExistence type="predicted"/>
<keyword evidence="3" id="KW-0645">Protease</keyword>
<dbReference type="InterPro" id="IPR019127">
    <property type="entry name" value="Exosortase"/>
</dbReference>
<keyword evidence="10" id="KW-1185">Reference proteome</keyword>
<dbReference type="NCBIfam" id="TIGR04178">
    <property type="entry name" value="exo_archaeo"/>
    <property type="match status" value="1"/>
</dbReference>
<feature type="transmembrane region" description="Helical" evidence="8">
    <location>
        <begin position="180"/>
        <end position="205"/>
    </location>
</feature>
<evidence type="ECO:0000256" key="1">
    <source>
        <dbReference type="ARBA" id="ARBA00004651"/>
    </source>
</evidence>
<dbReference type="Pfam" id="PF09721">
    <property type="entry name" value="Exosortase_EpsH"/>
    <property type="match status" value="1"/>
</dbReference>
<evidence type="ECO:0000256" key="7">
    <source>
        <dbReference type="ARBA" id="ARBA00023136"/>
    </source>
</evidence>
<protein>
    <submittedName>
        <fullName evidence="9">Archaeosortase/exosortase family protein</fullName>
    </submittedName>
</protein>
<feature type="transmembrane region" description="Helical" evidence="8">
    <location>
        <begin position="74"/>
        <end position="93"/>
    </location>
</feature>
<evidence type="ECO:0000256" key="6">
    <source>
        <dbReference type="ARBA" id="ARBA00022989"/>
    </source>
</evidence>
<dbReference type="GeneID" id="78560488"/>
<keyword evidence="5" id="KW-0378">Hydrolase</keyword>
<keyword evidence="6 8" id="KW-1133">Transmembrane helix</keyword>
<comment type="subcellular location">
    <subcellularLocation>
        <location evidence="1">Cell membrane</location>
        <topology evidence="1">Multi-pass membrane protein</topology>
    </subcellularLocation>
</comment>
<evidence type="ECO:0000313" key="9">
    <source>
        <dbReference type="EMBL" id="QWV11720.1"/>
    </source>
</evidence>
<evidence type="ECO:0000256" key="4">
    <source>
        <dbReference type="ARBA" id="ARBA00022692"/>
    </source>
</evidence>
<organism evidence="9 10">
    <name type="scientific">Marinobacter adhaerens</name>
    <dbReference type="NCBI Taxonomy" id="1033846"/>
    <lineage>
        <taxon>Bacteria</taxon>
        <taxon>Pseudomonadati</taxon>
        <taxon>Pseudomonadota</taxon>
        <taxon>Gammaproteobacteria</taxon>
        <taxon>Pseudomonadales</taxon>
        <taxon>Marinobacteraceae</taxon>
        <taxon>Marinobacter</taxon>
    </lineage>
</organism>
<gene>
    <name evidence="9" type="ORF">KQ249_13595</name>
</gene>
<keyword evidence="4 8" id="KW-0812">Transmembrane</keyword>
<evidence type="ECO:0000256" key="2">
    <source>
        <dbReference type="ARBA" id="ARBA00022475"/>
    </source>
</evidence>
<keyword evidence="2" id="KW-1003">Cell membrane</keyword>
<evidence type="ECO:0000256" key="3">
    <source>
        <dbReference type="ARBA" id="ARBA00022670"/>
    </source>
</evidence>
<feature type="transmembrane region" description="Helical" evidence="8">
    <location>
        <begin position="45"/>
        <end position="62"/>
    </location>
</feature>
<accession>A0ABX8IDD0</accession>
<evidence type="ECO:0000256" key="8">
    <source>
        <dbReference type="SAM" id="Phobius"/>
    </source>
</evidence>
<feature type="transmembrane region" description="Helical" evidence="8">
    <location>
        <begin position="212"/>
        <end position="234"/>
    </location>
</feature>
<dbReference type="EMBL" id="CP076686">
    <property type="protein sequence ID" value="QWV11720.1"/>
    <property type="molecule type" value="Genomic_DNA"/>
</dbReference>
<dbReference type="RefSeq" id="WP_014577248.1">
    <property type="nucleotide sequence ID" value="NZ_CP076686.1"/>
</dbReference>
<sequence>MTLVPRLSRAWPFLLATLASVVIFYPSWARLAEIWLKWEQTMSHGLPTAIAYLALLIVHPPLDSSSRWSEKGLCSRLVGGILLILVTSAWAALELVRIDTLAYLTLPVSLFAIAWTLLGLGGALKLIPYLLLLSLSLPIWADLIPILVNVATVVVGGAVSAMGITALIEGSNITLAYGRLVIADGCSGIGFLAIAMVLGAFTAILNDYRWRGWAMIMSCSIVLALVINWVRIIALVLIADWTNMESSLVREHEMFGWIVFAAFILPALALAPVRRRKTLQFGNDHVISYSASGFILFALVAGSGAVFMVQSREIEESPLSITGADLREISAPALPLSLQVPDQLEQRFFMEEGTEVYVSLAQIQRHSPEEKIVPYLPPLVDRDMWFREATPAPGKEIWRRISTPQRVVVSHIYAIGAYRTDTYVKAKLLQLPAIYSGRTRFALISLQAACKTSTCEEALDRIAAFEAKTDI</sequence>
<feature type="transmembrane region" description="Helical" evidence="8">
    <location>
        <begin position="113"/>
        <end position="134"/>
    </location>
</feature>
<feature type="transmembrane region" description="Helical" evidence="8">
    <location>
        <begin position="146"/>
        <end position="168"/>
    </location>
</feature>
<name>A0ABX8IDD0_9GAMM</name>
<evidence type="ECO:0000256" key="5">
    <source>
        <dbReference type="ARBA" id="ARBA00022801"/>
    </source>
</evidence>
<feature type="transmembrane region" description="Helical" evidence="8">
    <location>
        <begin position="254"/>
        <end position="274"/>
    </location>
</feature>
<dbReference type="InterPro" id="IPR026392">
    <property type="entry name" value="Exo/Archaeosortase_dom"/>
</dbReference>